<reference evidence="2 3" key="1">
    <citation type="submission" date="2019-12" db="EMBL/GenBank/DDBJ databases">
        <title>Mucilaginibacter sp. HME9299 genome sequencing and assembly.</title>
        <authorList>
            <person name="Kang H."/>
            <person name="Kim H."/>
            <person name="Joh K."/>
        </authorList>
    </citation>
    <scope>NUCLEOTIDE SEQUENCE [LARGE SCALE GENOMIC DNA]</scope>
    <source>
        <strain evidence="2 3">HME9299</strain>
    </source>
</reference>
<dbReference type="SUPFAM" id="SSF56524">
    <property type="entry name" value="Oxidoreductase molybdopterin-binding domain"/>
    <property type="match status" value="1"/>
</dbReference>
<accession>A0A6I4ICQ2</accession>
<dbReference type="InterPro" id="IPR000572">
    <property type="entry name" value="OxRdtase_Mopterin-bd_dom"/>
</dbReference>
<sequence>MENDDKLARIIEWRMKIKARFEEKIKLTPSLVDSAPRGSGKINRHGMPSVPIGQTTTTKWPVLDLGYHPNISSDRWRLTIDGAVQNPVRITWKEFLALPQTKDVSDFHCVTTWSKLNMHWKGVSMLDLASLVQPHENATHIMCYSYDTYSTNISLEEALKPDVLLVHTYEGQPLPVEHGGPVRMITPQLYAWKGAKWIKRIEFLTEDKPGFWEDRGYSNTAYPWRNDRYSDDE</sequence>
<dbReference type="PANTHER" id="PTHR43032:SF4">
    <property type="entry name" value="OXIDOREDUCTASE MOLYBDOPTERIN-BINDING DOMAIN-CONTAINING PROTEIN"/>
    <property type="match status" value="1"/>
</dbReference>
<keyword evidence="3" id="KW-1185">Reference proteome</keyword>
<evidence type="ECO:0000313" key="3">
    <source>
        <dbReference type="Proteomes" id="UP000434850"/>
    </source>
</evidence>
<dbReference type="OrthoDB" id="9778777at2"/>
<organism evidence="2 3">
    <name type="scientific">Mucilaginibacter aquatilis</name>
    <dbReference type="NCBI Taxonomy" id="1517760"/>
    <lineage>
        <taxon>Bacteria</taxon>
        <taxon>Pseudomonadati</taxon>
        <taxon>Bacteroidota</taxon>
        <taxon>Sphingobacteriia</taxon>
        <taxon>Sphingobacteriales</taxon>
        <taxon>Sphingobacteriaceae</taxon>
        <taxon>Mucilaginibacter</taxon>
    </lineage>
</organism>
<comment type="caution">
    <text evidence="2">The sequence shown here is derived from an EMBL/GenBank/DDBJ whole genome shotgun (WGS) entry which is preliminary data.</text>
</comment>
<dbReference type="CDD" id="cd02109">
    <property type="entry name" value="arch_bact_SO_family_Moco"/>
    <property type="match status" value="1"/>
</dbReference>
<feature type="domain" description="Oxidoreductase molybdopterin-binding" evidence="1">
    <location>
        <begin position="68"/>
        <end position="212"/>
    </location>
</feature>
<dbReference type="Gene3D" id="3.90.420.10">
    <property type="entry name" value="Oxidoreductase, molybdopterin-binding domain"/>
    <property type="match status" value="1"/>
</dbReference>
<proteinExistence type="predicted"/>
<dbReference type="PANTHER" id="PTHR43032">
    <property type="entry name" value="PROTEIN-METHIONINE-SULFOXIDE REDUCTASE"/>
    <property type="match status" value="1"/>
</dbReference>
<evidence type="ECO:0000313" key="2">
    <source>
        <dbReference type="EMBL" id="MVN91219.1"/>
    </source>
</evidence>
<dbReference type="Proteomes" id="UP000434850">
    <property type="component" value="Unassembled WGS sequence"/>
</dbReference>
<evidence type="ECO:0000259" key="1">
    <source>
        <dbReference type="Pfam" id="PF00174"/>
    </source>
</evidence>
<dbReference type="Pfam" id="PF00174">
    <property type="entry name" value="Oxidored_molyb"/>
    <property type="match status" value="1"/>
</dbReference>
<dbReference type="RefSeq" id="WP_157541349.1">
    <property type="nucleotide sequence ID" value="NZ_WQLA01000003.1"/>
</dbReference>
<gene>
    <name evidence="2" type="ORF">GO816_08810</name>
</gene>
<dbReference type="EMBL" id="WQLA01000003">
    <property type="protein sequence ID" value="MVN91219.1"/>
    <property type="molecule type" value="Genomic_DNA"/>
</dbReference>
<protein>
    <submittedName>
        <fullName evidence="2">Molybdopterin-dependent oxidoreductase</fullName>
    </submittedName>
</protein>
<dbReference type="AlphaFoldDB" id="A0A6I4ICQ2"/>
<dbReference type="InterPro" id="IPR036374">
    <property type="entry name" value="OxRdtase_Mopterin-bd_sf"/>
</dbReference>
<name>A0A6I4ICQ2_9SPHI</name>